<name>W2YKP2_PHYNI</name>
<dbReference type="Proteomes" id="UP000018948">
    <property type="component" value="Unassembled WGS sequence"/>
</dbReference>
<evidence type="ECO:0000313" key="3">
    <source>
        <dbReference type="Proteomes" id="UP000018948"/>
    </source>
</evidence>
<proteinExistence type="predicted"/>
<reference evidence="2 3" key="1">
    <citation type="submission" date="2013-11" db="EMBL/GenBank/DDBJ databases">
        <title>The Genome Sequence of Phytophthora parasitica P10297.</title>
        <authorList>
            <consortium name="The Broad Institute Genomics Platform"/>
            <person name="Russ C."/>
            <person name="Tyler B."/>
            <person name="Panabieres F."/>
            <person name="Shan W."/>
            <person name="Tripathy S."/>
            <person name="Grunwald N."/>
            <person name="Machado M."/>
            <person name="Johnson C.S."/>
            <person name="Walker B."/>
            <person name="Young S.K."/>
            <person name="Zeng Q."/>
            <person name="Gargeya S."/>
            <person name="Fitzgerald M."/>
            <person name="Haas B."/>
            <person name="Abouelleil A."/>
            <person name="Allen A.W."/>
            <person name="Alvarado L."/>
            <person name="Arachchi H.M."/>
            <person name="Berlin A.M."/>
            <person name="Chapman S.B."/>
            <person name="Gainer-Dewar J."/>
            <person name="Goldberg J."/>
            <person name="Griggs A."/>
            <person name="Gujja S."/>
            <person name="Hansen M."/>
            <person name="Howarth C."/>
            <person name="Imamovic A."/>
            <person name="Ireland A."/>
            <person name="Larimer J."/>
            <person name="McCowan C."/>
            <person name="Murphy C."/>
            <person name="Pearson M."/>
            <person name="Poon T.W."/>
            <person name="Priest M."/>
            <person name="Roberts A."/>
            <person name="Saif S."/>
            <person name="Shea T."/>
            <person name="Sisk P."/>
            <person name="Sykes S."/>
            <person name="Wortman J."/>
            <person name="Nusbaum C."/>
            <person name="Birren B."/>
        </authorList>
    </citation>
    <scope>NUCLEOTIDE SEQUENCE [LARGE SCALE GENOMIC DNA]</scope>
    <source>
        <strain evidence="2 3">P10297</strain>
    </source>
</reference>
<evidence type="ECO:0000313" key="2">
    <source>
        <dbReference type="EMBL" id="ETP35377.1"/>
    </source>
</evidence>
<comment type="caution">
    <text evidence="2">The sequence shown here is derived from an EMBL/GenBank/DDBJ whole genome shotgun (WGS) entry which is preliminary data.</text>
</comment>
<dbReference type="EMBL" id="ANIY01003441">
    <property type="protein sequence ID" value="ETP35377.1"/>
    <property type="molecule type" value="Genomic_DNA"/>
</dbReference>
<gene>
    <name evidence="2" type="ORF">F442_16407</name>
</gene>
<sequence length="182" mass="20782">MQAPHQASQTPGRVHQSGRRALESPRTQPRGCHPRVQAFLIQRTPRKQRRQTNTVSINRPSLQAGVQILGQGTSTTVRVQQQSASPPEAELHQEAPRLPNINILEAQVKQETGLRLYIMKNQKRKDVWHFARLIPDEMFDTLRDNDLTNEHGDLALCLCRRAKQIRCWKTQNGRAHASQASY</sequence>
<feature type="region of interest" description="Disordered" evidence="1">
    <location>
        <begin position="1"/>
        <end position="34"/>
    </location>
</feature>
<organism evidence="2 3">
    <name type="scientific">Phytophthora nicotianae P10297</name>
    <dbReference type="NCBI Taxonomy" id="1317064"/>
    <lineage>
        <taxon>Eukaryota</taxon>
        <taxon>Sar</taxon>
        <taxon>Stramenopiles</taxon>
        <taxon>Oomycota</taxon>
        <taxon>Peronosporomycetes</taxon>
        <taxon>Peronosporales</taxon>
        <taxon>Peronosporaceae</taxon>
        <taxon>Phytophthora</taxon>
    </lineage>
</organism>
<feature type="compositionally biased region" description="Polar residues" evidence="1">
    <location>
        <begin position="1"/>
        <end position="11"/>
    </location>
</feature>
<protein>
    <submittedName>
        <fullName evidence="2">Uncharacterized protein</fullName>
    </submittedName>
</protein>
<accession>W2YKP2</accession>
<dbReference type="AlphaFoldDB" id="W2YKP2"/>
<evidence type="ECO:0000256" key="1">
    <source>
        <dbReference type="SAM" id="MobiDB-lite"/>
    </source>
</evidence>